<dbReference type="InterPro" id="IPR050256">
    <property type="entry name" value="Glycosyltransferase_2"/>
</dbReference>
<evidence type="ECO:0000259" key="1">
    <source>
        <dbReference type="Pfam" id="PF00535"/>
    </source>
</evidence>
<dbReference type="CDD" id="cd04179">
    <property type="entry name" value="DPM_DPG-synthase_like"/>
    <property type="match status" value="1"/>
</dbReference>
<keyword evidence="3" id="KW-1185">Reference proteome</keyword>
<accession>A0ABW8IM30</accession>
<dbReference type="InterPro" id="IPR029044">
    <property type="entry name" value="Nucleotide-diphossugar_trans"/>
</dbReference>
<dbReference type="SUPFAM" id="SSF53448">
    <property type="entry name" value="Nucleotide-diphospho-sugar transferases"/>
    <property type="match status" value="1"/>
</dbReference>
<feature type="domain" description="Glycosyltransferase 2-like" evidence="1">
    <location>
        <begin position="27"/>
        <end position="149"/>
    </location>
</feature>
<dbReference type="PANTHER" id="PTHR48090">
    <property type="entry name" value="UNDECAPRENYL-PHOSPHATE 4-DEOXY-4-FORMAMIDO-L-ARABINOSE TRANSFERASE-RELATED"/>
    <property type="match status" value="1"/>
</dbReference>
<dbReference type="Gene3D" id="3.90.550.10">
    <property type="entry name" value="Spore Coat Polysaccharide Biosynthesis Protein SpsA, Chain A"/>
    <property type="match status" value="1"/>
</dbReference>
<dbReference type="PANTHER" id="PTHR48090:SF7">
    <property type="entry name" value="RFBJ PROTEIN"/>
    <property type="match status" value="1"/>
</dbReference>
<dbReference type="Pfam" id="PF00535">
    <property type="entry name" value="Glycos_transf_2"/>
    <property type="match status" value="1"/>
</dbReference>
<name>A0ABW8IM30_9GAMM</name>
<organism evidence="2 3">
    <name type="scientific">Dyella humi</name>
    <dbReference type="NCBI Taxonomy" id="1770547"/>
    <lineage>
        <taxon>Bacteria</taxon>
        <taxon>Pseudomonadati</taxon>
        <taxon>Pseudomonadota</taxon>
        <taxon>Gammaproteobacteria</taxon>
        <taxon>Lysobacterales</taxon>
        <taxon>Rhodanobacteraceae</taxon>
        <taxon>Dyella</taxon>
    </lineage>
</organism>
<comment type="caution">
    <text evidence="2">The sequence shown here is derived from an EMBL/GenBank/DDBJ whole genome shotgun (WGS) entry which is preliminary data.</text>
</comment>
<dbReference type="InterPro" id="IPR001173">
    <property type="entry name" value="Glyco_trans_2-like"/>
</dbReference>
<gene>
    <name evidence="2" type="ORF">ISP18_16555</name>
</gene>
<proteinExistence type="predicted"/>
<protein>
    <submittedName>
        <fullName evidence="2">Glycosyltransferase family 2 protein</fullName>
    </submittedName>
</protein>
<sequence>MRAGGIGAAWIAHTNRGYRVNSALRWCILIPCLNEEKAIASVVKSALRLHVPVIVIDDGSDDRTPEIIRALPVTLLRHNQRKGKGEALRIGFREALRQGFDAVVTMDGDGQHLAEDIPRLVDVGKRFPDHIVIGARLLQREQQPKGRRRANAVADWGISWACAQPVADTQSGQRWYPRSALELVELDAENFVFEAAVLIAASREKGLGIVSVPIASRYDGAFRLSHFSPVRDVMRIALYTFGRVLHYGKLWASYTRSRSAPLIVDDTYSHRTA</sequence>
<dbReference type="EMBL" id="JADIKI010000023">
    <property type="protein sequence ID" value="MFK2856218.1"/>
    <property type="molecule type" value="Genomic_DNA"/>
</dbReference>
<reference evidence="2 3" key="1">
    <citation type="submission" date="2020-10" db="EMBL/GenBank/DDBJ databases">
        <title>Phylogeny of dyella-like bacteria.</title>
        <authorList>
            <person name="Fu J."/>
        </authorList>
    </citation>
    <scope>NUCLEOTIDE SEQUENCE [LARGE SCALE GENOMIC DNA]</scope>
    <source>
        <strain evidence="2 3">DHG40</strain>
    </source>
</reference>
<evidence type="ECO:0000313" key="2">
    <source>
        <dbReference type="EMBL" id="MFK2856218.1"/>
    </source>
</evidence>
<evidence type="ECO:0000313" key="3">
    <source>
        <dbReference type="Proteomes" id="UP001620409"/>
    </source>
</evidence>
<dbReference type="Proteomes" id="UP001620409">
    <property type="component" value="Unassembled WGS sequence"/>
</dbReference>